<evidence type="ECO:0000313" key="1">
    <source>
        <dbReference type="EMBL" id="WEK53196.1"/>
    </source>
</evidence>
<sequence>MLHISSELEGKQVFYGNIRKPFEEAGFQISNNWEYRHAYFDSILFQNEGVTIYLRIPAEAIEGKFDQDEALVQFGGPFLIKHIVHTGNGEDDEDFSMLDVVGLNQFQKPLDPDDRIKQEGKWLRAGEEALNRIKGYVH</sequence>
<dbReference type="Pfam" id="PF08868">
    <property type="entry name" value="YugN"/>
    <property type="match status" value="1"/>
</dbReference>
<organism evidence="1 2">
    <name type="scientific">Candidatus Cohnella colombiensis</name>
    <dbReference type="NCBI Taxonomy" id="3121368"/>
    <lineage>
        <taxon>Bacteria</taxon>
        <taxon>Bacillati</taxon>
        <taxon>Bacillota</taxon>
        <taxon>Bacilli</taxon>
        <taxon>Bacillales</taxon>
        <taxon>Paenibacillaceae</taxon>
        <taxon>Cohnella</taxon>
    </lineage>
</organism>
<dbReference type="SUPFAM" id="SSF160755">
    <property type="entry name" value="YugN-like"/>
    <property type="match status" value="1"/>
</dbReference>
<evidence type="ECO:0000313" key="2">
    <source>
        <dbReference type="Proteomes" id="UP001178662"/>
    </source>
</evidence>
<proteinExistence type="predicted"/>
<dbReference type="EMBL" id="CP119317">
    <property type="protein sequence ID" value="WEK53196.1"/>
    <property type="molecule type" value="Genomic_DNA"/>
</dbReference>
<reference evidence="1" key="1">
    <citation type="submission" date="2023-03" db="EMBL/GenBank/DDBJ databases">
        <title>Andean soil-derived lignocellulolytic bacterial consortium as a source of novel taxa and putative plastic-active enzymes.</title>
        <authorList>
            <person name="Diaz-Garcia L."/>
            <person name="Chuvochina M."/>
            <person name="Feuerriegel G."/>
            <person name="Bunk B."/>
            <person name="Sproer C."/>
            <person name="Streit W.R."/>
            <person name="Rodriguez L.M."/>
            <person name="Overmann J."/>
            <person name="Jimenez D.J."/>
        </authorList>
    </citation>
    <scope>NUCLEOTIDE SEQUENCE</scope>
    <source>
        <strain evidence="1">MAG 2441</strain>
    </source>
</reference>
<dbReference type="Gene3D" id="3.30.310.100">
    <property type="entry name" value="YugN-like"/>
    <property type="match status" value="1"/>
</dbReference>
<protein>
    <submittedName>
        <fullName evidence="1">YugN family protein</fullName>
    </submittedName>
</protein>
<gene>
    <name evidence="1" type="ORF">P0Y55_11395</name>
</gene>
<dbReference type="InterPro" id="IPR036491">
    <property type="entry name" value="YugN-like_sf"/>
</dbReference>
<name>A0AA95JAP0_9BACL</name>
<dbReference type="AlphaFoldDB" id="A0AA95JAP0"/>
<accession>A0AA95JAP0</accession>
<dbReference type="InterPro" id="IPR014967">
    <property type="entry name" value="Uncharacterised_YugN-like"/>
</dbReference>
<dbReference type="Proteomes" id="UP001178662">
    <property type="component" value="Chromosome"/>
</dbReference>
<keyword evidence="2" id="KW-1185">Reference proteome</keyword>